<feature type="domain" description="Integrase catalytic" evidence="2">
    <location>
        <begin position="169"/>
        <end position="335"/>
    </location>
</feature>
<dbReference type="PROSITE" id="PS50994">
    <property type="entry name" value="INTEGRASE"/>
    <property type="match status" value="1"/>
</dbReference>
<accession>A0A218WIR7</accession>
<dbReference type="AlphaFoldDB" id="A0A218WIR7"/>
<evidence type="ECO:0000313" key="4">
    <source>
        <dbReference type="Proteomes" id="UP000197138"/>
    </source>
</evidence>
<sequence length="1054" mass="117845">MSGNSNLLSHFHNSSSLPSVTLANGSIASVNGLGTAQPTASIPLSSVLYLHNFPYNLISISKLTKSLNCIVTFTSDSVVIQDSRTGGTIGTGREFQGLYRLSTPTTFEVPIACTAAASPEQIHSRLGHHSLANLKQMVPNLSKVSQLECQSYQLGKHIWAQFPSRVSKRASAPFVLVHSDIWGPCPIPSSQGYRYFVTFIDDYSRMTWVYLLKNRSDLYSTFVSFCTEIQTQFGVLIRTLRSDNAREYFSASFQSYMSSRGIIHQSSYAYTPQQNGVAERKNRHLVETLRTLLIHMNVPVKFWGDALLTACYLINRMPSSVLHGQIPFLVLFPRDAIYSLPPRIFGCLCFVHQLLPGSSKLSPRSLKCVFLGYPRGQKGYRCYSLEQRRYFVIADVTFFESTPFFSESPNQSELVSESLSLPPPYVLVPSNVPSTSTPPPEIPEIAASRELITYQRRKKVPHAESQPVERVQVISPTRPEDSTPVPVAPPSSDLPLMSVPEQDLPIAQRKGTRSIANPYPLYNFLSYSRLSPIYSAFLSSLDSISIPQSVREALSHSGWREAMEDEMSALHANSTWELVSLPPGKTVVGCRWVYTVKMSPSGSIDRLKARLVAKGYTQIPGLDYGDTFSPVAKVASVRLLLSLAAVRHWSLHQLDIKNAFLHGDLEEEVYMEQPPGFVAQGEYFGKVCKLRKSLYGLKQSPRAWFGRFSSAVLKFGLVRSQFDHSVFFRHFGGRQILLVVYVDDIVITGDDVVGISQLKTYLHSQFQTKDLGALRHFLGIEVAQSERGIYISQRKYVLDILEETELLECKPVDPNVKLAPGEGEPFLDVGRYRRLVGKLNYLTVTRPDISFAVSVVSQFLDSPTETHWNAVIRIMKYLKGAPGRGLLYQDRGHNEVVGYTDADWAGSKSDRRSTTGYCVLFGGNVISWKSKKQNVVARSSAEAEYRAMALTTCELLWVKQLLGELGVEQPGPMKLFRDNQAALHIASNPVFHERTKHIEVDCHFVREKLQSQIIVTAFVSSNDQLADIFTKALRGPRVDYICNKLGIHNIYAPA</sequence>
<dbReference type="Pfam" id="PF13976">
    <property type="entry name" value="gag_pre-integrs"/>
    <property type="match status" value="1"/>
</dbReference>
<dbReference type="SUPFAM" id="SSF56672">
    <property type="entry name" value="DNA/RNA polymerases"/>
    <property type="match status" value="1"/>
</dbReference>
<dbReference type="Gene3D" id="3.30.420.10">
    <property type="entry name" value="Ribonuclease H-like superfamily/Ribonuclease H"/>
    <property type="match status" value="1"/>
</dbReference>
<dbReference type="InterPro" id="IPR012337">
    <property type="entry name" value="RNaseH-like_sf"/>
</dbReference>
<dbReference type="EMBL" id="MTKT01004293">
    <property type="protein sequence ID" value="OWM72270.1"/>
    <property type="molecule type" value="Genomic_DNA"/>
</dbReference>
<name>A0A218WIR7_PUNGR</name>
<dbReference type="SUPFAM" id="SSF53098">
    <property type="entry name" value="Ribonuclease H-like"/>
    <property type="match status" value="1"/>
</dbReference>
<evidence type="ECO:0000259" key="2">
    <source>
        <dbReference type="PROSITE" id="PS50994"/>
    </source>
</evidence>
<dbReference type="InterPro" id="IPR013103">
    <property type="entry name" value="RVT_2"/>
</dbReference>
<evidence type="ECO:0000313" key="3">
    <source>
        <dbReference type="EMBL" id="OWM72270.1"/>
    </source>
</evidence>
<dbReference type="CDD" id="cd09272">
    <property type="entry name" value="RNase_HI_RT_Ty1"/>
    <property type="match status" value="1"/>
</dbReference>
<dbReference type="Proteomes" id="UP000197138">
    <property type="component" value="Unassembled WGS sequence"/>
</dbReference>
<protein>
    <recommendedName>
        <fullName evidence="2">Integrase catalytic domain-containing protein</fullName>
    </recommendedName>
</protein>
<comment type="caution">
    <text evidence="3">The sequence shown here is derived from an EMBL/GenBank/DDBJ whole genome shotgun (WGS) entry which is preliminary data.</text>
</comment>
<organism evidence="3 4">
    <name type="scientific">Punica granatum</name>
    <name type="common">Pomegranate</name>
    <dbReference type="NCBI Taxonomy" id="22663"/>
    <lineage>
        <taxon>Eukaryota</taxon>
        <taxon>Viridiplantae</taxon>
        <taxon>Streptophyta</taxon>
        <taxon>Embryophyta</taxon>
        <taxon>Tracheophyta</taxon>
        <taxon>Spermatophyta</taxon>
        <taxon>Magnoliopsida</taxon>
        <taxon>eudicotyledons</taxon>
        <taxon>Gunneridae</taxon>
        <taxon>Pentapetalae</taxon>
        <taxon>rosids</taxon>
        <taxon>malvids</taxon>
        <taxon>Myrtales</taxon>
        <taxon>Lythraceae</taxon>
        <taxon>Punica</taxon>
    </lineage>
</organism>
<dbReference type="Pfam" id="PF25597">
    <property type="entry name" value="SH3_retrovirus"/>
    <property type="match status" value="1"/>
</dbReference>
<feature type="region of interest" description="Disordered" evidence="1">
    <location>
        <begin position="477"/>
        <end position="496"/>
    </location>
</feature>
<evidence type="ECO:0000256" key="1">
    <source>
        <dbReference type="SAM" id="MobiDB-lite"/>
    </source>
</evidence>
<dbReference type="GO" id="GO:0015074">
    <property type="term" value="P:DNA integration"/>
    <property type="evidence" value="ECO:0007669"/>
    <property type="project" value="InterPro"/>
</dbReference>
<dbReference type="GO" id="GO:0003676">
    <property type="term" value="F:nucleic acid binding"/>
    <property type="evidence" value="ECO:0007669"/>
    <property type="project" value="InterPro"/>
</dbReference>
<gene>
    <name evidence="3" type="ORF">CDL15_Pgr018155</name>
</gene>
<dbReference type="InterPro" id="IPR036397">
    <property type="entry name" value="RNaseH_sf"/>
</dbReference>
<reference evidence="4" key="1">
    <citation type="journal article" date="2017" name="Plant J.">
        <title>The pomegranate (Punica granatum L.) genome and the genomics of punicalagin biosynthesis.</title>
        <authorList>
            <person name="Qin G."/>
            <person name="Xu C."/>
            <person name="Ming R."/>
            <person name="Tang H."/>
            <person name="Guyot R."/>
            <person name="Kramer E.M."/>
            <person name="Hu Y."/>
            <person name="Yi X."/>
            <person name="Qi Y."/>
            <person name="Xu X."/>
            <person name="Gao Z."/>
            <person name="Pan H."/>
            <person name="Jian J."/>
            <person name="Tian Y."/>
            <person name="Yue Z."/>
            <person name="Xu Y."/>
        </authorList>
    </citation>
    <scope>NUCLEOTIDE SEQUENCE [LARGE SCALE GENOMIC DNA]</scope>
    <source>
        <strain evidence="4">cv. Dabenzi</strain>
    </source>
</reference>
<dbReference type="PANTHER" id="PTHR11439:SF484">
    <property type="entry name" value="REVERSE TRANSCRIPTASE TY1_COPIA-TYPE DOMAIN-CONTAINING PROTEIN"/>
    <property type="match status" value="1"/>
</dbReference>
<dbReference type="Pfam" id="PF00665">
    <property type="entry name" value="rve"/>
    <property type="match status" value="1"/>
</dbReference>
<proteinExistence type="predicted"/>
<dbReference type="InterPro" id="IPR043502">
    <property type="entry name" value="DNA/RNA_pol_sf"/>
</dbReference>
<dbReference type="InterPro" id="IPR025724">
    <property type="entry name" value="GAG-pre-integrase_dom"/>
</dbReference>
<dbReference type="PANTHER" id="PTHR11439">
    <property type="entry name" value="GAG-POL-RELATED RETROTRANSPOSON"/>
    <property type="match status" value="1"/>
</dbReference>
<dbReference type="InterPro" id="IPR001584">
    <property type="entry name" value="Integrase_cat-core"/>
</dbReference>
<dbReference type="Pfam" id="PF07727">
    <property type="entry name" value="RVT_2"/>
    <property type="match status" value="1"/>
</dbReference>
<dbReference type="InterPro" id="IPR057670">
    <property type="entry name" value="SH3_retrovirus"/>
</dbReference>